<dbReference type="Pfam" id="PF20431">
    <property type="entry name" value="E_motif"/>
    <property type="match status" value="1"/>
</dbReference>
<dbReference type="OrthoDB" id="185373at2759"/>
<evidence type="ECO:0000256" key="2">
    <source>
        <dbReference type="PROSITE-ProRule" id="PRU00708"/>
    </source>
</evidence>
<feature type="repeat" description="PPR" evidence="2">
    <location>
        <begin position="283"/>
        <end position="317"/>
    </location>
</feature>
<dbReference type="Pfam" id="PF13041">
    <property type="entry name" value="PPR_2"/>
    <property type="match status" value="2"/>
</dbReference>
<comment type="caution">
    <text evidence="3">The sequence shown here is derived from an EMBL/GenBank/DDBJ whole genome shotgun (WGS) entry which is preliminary data.</text>
</comment>
<dbReference type="Pfam" id="PF01535">
    <property type="entry name" value="PPR"/>
    <property type="match status" value="1"/>
</dbReference>
<dbReference type="InterPro" id="IPR011990">
    <property type="entry name" value="TPR-like_helical_dom_sf"/>
</dbReference>
<dbReference type="InterPro" id="IPR002885">
    <property type="entry name" value="PPR_rpt"/>
</dbReference>
<dbReference type="PROSITE" id="PS51375">
    <property type="entry name" value="PPR"/>
    <property type="match status" value="4"/>
</dbReference>
<dbReference type="Pfam" id="PF12854">
    <property type="entry name" value="PPR_1"/>
    <property type="match status" value="1"/>
</dbReference>
<keyword evidence="1" id="KW-0677">Repeat</keyword>
<feature type="repeat" description="PPR" evidence="2">
    <location>
        <begin position="182"/>
        <end position="216"/>
    </location>
</feature>
<evidence type="ECO:0000313" key="4">
    <source>
        <dbReference type="Proteomes" id="UP000298416"/>
    </source>
</evidence>
<dbReference type="NCBIfam" id="TIGR00756">
    <property type="entry name" value="PPR"/>
    <property type="match status" value="4"/>
</dbReference>
<feature type="repeat" description="PPR" evidence="2">
    <location>
        <begin position="151"/>
        <end position="181"/>
    </location>
</feature>
<evidence type="ECO:0000313" key="3">
    <source>
        <dbReference type="EMBL" id="KAG6437747.1"/>
    </source>
</evidence>
<dbReference type="AlphaFoldDB" id="A0A8X9ACD4"/>
<proteinExistence type="predicted"/>
<dbReference type="SUPFAM" id="SSF48452">
    <property type="entry name" value="TPR-like"/>
    <property type="match status" value="1"/>
</dbReference>
<evidence type="ECO:0000256" key="1">
    <source>
        <dbReference type="ARBA" id="ARBA00022737"/>
    </source>
</evidence>
<dbReference type="PANTHER" id="PTHR47926:SF357">
    <property type="entry name" value="PENTATRICOPEPTIDE REPEAT-CONTAINING PROTEIN"/>
    <property type="match status" value="1"/>
</dbReference>
<dbReference type="FunFam" id="1.25.40.10:FF:000158">
    <property type="entry name" value="pentatricopeptide repeat-containing protein At2g33680"/>
    <property type="match status" value="1"/>
</dbReference>
<dbReference type="GO" id="GO:0009451">
    <property type="term" value="P:RNA modification"/>
    <property type="evidence" value="ECO:0007669"/>
    <property type="project" value="InterPro"/>
</dbReference>
<dbReference type="PANTHER" id="PTHR47926">
    <property type="entry name" value="PENTATRICOPEPTIDE REPEAT-CONTAINING PROTEIN"/>
    <property type="match status" value="1"/>
</dbReference>
<reference evidence="3" key="1">
    <citation type="submission" date="2018-01" db="EMBL/GenBank/DDBJ databases">
        <authorList>
            <person name="Mao J.F."/>
        </authorList>
    </citation>
    <scope>NUCLEOTIDE SEQUENCE</scope>
    <source>
        <strain evidence="3">Huo1</strain>
        <tissue evidence="3">Leaf</tissue>
    </source>
</reference>
<reference evidence="3" key="2">
    <citation type="submission" date="2020-08" db="EMBL/GenBank/DDBJ databases">
        <title>Plant Genome Project.</title>
        <authorList>
            <person name="Zhang R.-G."/>
        </authorList>
    </citation>
    <scope>NUCLEOTIDE SEQUENCE</scope>
    <source>
        <strain evidence="3">Huo1</strain>
        <tissue evidence="3">Leaf</tissue>
    </source>
</reference>
<dbReference type="EMBL" id="PNBA02000001">
    <property type="protein sequence ID" value="KAG6437747.1"/>
    <property type="molecule type" value="Genomic_DNA"/>
</dbReference>
<name>A0A8X9ACD4_SALSN</name>
<dbReference type="InterPro" id="IPR046848">
    <property type="entry name" value="E_motif"/>
</dbReference>
<protein>
    <submittedName>
        <fullName evidence="3">Uncharacterized protein</fullName>
    </submittedName>
</protein>
<accession>A0A8X9ACD4</accession>
<dbReference type="Gene3D" id="1.25.40.10">
    <property type="entry name" value="Tetratricopeptide repeat domain"/>
    <property type="match status" value="4"/>
</dbReference>
<feature type="repeat" description="PPR" evidence="2">
    <location>
        <begin position="420"/>
        <end position="454"/>
    </location>
</feature>
<dbReference type="Pfam" id="PF13812">
    <property type="entry name" value="PPR_3"/>
    <property type="match status" value="1"/>
</dbReference>
<dbReference type="GO" id="GO:0003723">
    <property type="term" value="F:RNA binding"/>
    <property type="evidence" value="ECO:0007669"/>
    <property type="project" value="InterPro"/>
</dbReference>
<sequence>MSFAPTLIRQKRLAVVGQCSFQTNSVSRAESASFCNPDAHQLLDELPQRDVKSVTALIGRFAKQNRHAEAIACFTKMHLFDIKPNEYTLATLIHSSAVLKDLRLAKQIQSYAVKAGLCSNVFPGSAILDLYVKLGSFDVILRAFEDVNHPNVFSYASLIRGYTKQGRFDEARDVFRSMPKRNVVCWNTMISGCSQSGRNEEAVNLFNEMLREGVTPIQSSYPCAIIAAANIGSIGLGRSIHASAVKQLGQLGLFIANSLISLYAKCGEMEDSLLAFRKTRERNVVSWNSLICGYAQNGEGNAALDVYDRMKLTGLEPNSVTLLGLLLACNHAGLVDEGCEYFYQAKRDDPRLLRAEHYACLVDLLSRGGRFEEAERFLGELPFEPGIGFWKALLGGCRVHSNWELGEVAARRILELDPGDVSSYVMLSNAHSAAGRWEEVWEVRRRMREKGLSRIAGSSWIEVRSEVHVFVTSDKRHRDKAKIYEALRLLIHHVMENQDTLVILN</sequence>
<organism evidence="3">
    <name type="scientific">Salvia splendens</name>
    <name type="common">Scarlet sage</name>
    <dbReference type="NCBI Taxonomy" id="180675"/>
    <lineage>
        <taxon>Eukaryota</taxon>
        <taxon>Viridiplantae</taxon>
        <taxon>Streptophyta</taxon>
        <taxon>Embryophyta</taxon>
        <taxon>Tracheophyta</taxon>
        <taxon>Spermatophyta</taxon>
        <taxon>Magnoliopsida</taxon>
        <taxon>eudicotyledons</taxon>
        <taxon>Gunneridae</taxon>
        <taxon>Pentapetalae</taxon>
        <taxon>asterids</taxon>
        <taxon>lamiids</taxon>
        <taxon>Lamiales</taxon>
        <taxon>Lamiaceae</taxon>
        <taxon>Nepetoideae</taxon>
        <taxon>Mentheae</taxon>
        <taxon>Salviinae</taxon>
        <taxon>Salvia</taxon>
        <taxon>Salvia subgen. Calosphace</taxon>
        <taxon>core Calosphace</taxon>
    </lineage>
</organism>
<dbReference type="GO" id="GO:0099402">
    <property type="term" value="P:plant organ development"/>
    <property type="evidence" value="ECO:0007669"/>
    <property type="project" value="UniProtKB-ARBA"/>
</dbReference>
<keyword evidence="4" id="KW-1185">Reference proteome</keyword>
<gene>
    <name evidence="3" type="ORF">SASPL_102675</name>
</gene>
<dbReference type="InterPro" id="IPR046960">
    <property type="entry name" value="PPR_At4g14850-like_plant"/>
</dbReference>
<dbReference type="Proteomes" id="UP000298416">
    <property type="component" value="Unassembled WGS sequence"/>
</dbReference>